<evidence type="ECO:0000313" key="3">
    <source>
        <dbReference type="Proteomes" id="UP000215914"/>
    </source>
</evidence>
<dbReference type="EMBL" id="MNCJ02000324">
    <property type="protein sequence ID" value="KAF5792663.1"/>
    <property type="molecule type" value="Genomic_DNA"/>
</dbReference>
<evidence type="ECO:0000256" key="1">
    <source>
        <dbReference type="SAM" id="Phobius"/>
    </source>
</evidence>
<comment type="caution">
    <text evidence="2">The sequence shown here is derived from an EMBL/GenBank/DDBJ whole genome shotgun (WGS) entry which is preliminary data.</text>
</comment>
<keyword evidence="1" id="KW-1133">Transmembrane helix</keyword>
<dbReference type="AlphaFoldDB" id="A0A9K3I902"/>
<keyword evidence="3" id="KW-1185">Reference proteome</keyword>
<accession>A0A9K3I902</accession>
<keyword evidence="1" id="KW-0812">Transmembrane</keyword>
<name>A0A9K3I902_HELAN</name>
<evidence type="ECO:0000313" key="2">
    <source>
        <dbReference type="EMBL" id="KAF5792663.1"/>
    </source>
</evidence>
<feature type="transmembrane region" description="Helical" evidence="1">
    <location>
        <begin position="12"/>
        <end position="31"/>
    </location>
</feature>
<protein>
    <submittedName>
        <fullName evidence="2">Uncharacterized protein</fullName>
    </submittedName>
</protein>
<organism evidence="2 3">
    <name type="scientific">Helianthus annuus</name>
    <name type="common">Common sunflower</name>
    <dbReference type="NCBI Taxonomy" id="4232"/>
    <lineage>
        <taxon>Eukaryota</taxon>
        <taxon>Viridiplantae</taxon>
        <taxon>Streptophyta</taxon>
        <taxon>Embryophyta</taxon>
        <taxon>Tracheophyta</taxon>
        <taxon>Spermatophyta</taxon>
        <taxon>Magnoliopsida</taxon>
        <taxon>eudicotyledons</taxon>
        <taxon>Gunneridae</taxon>
        <taxon>Pentapetalae</taxon>
        <taxon>asterids</taxon>
        <taxon>campanulids</taxon>
        <taxon>Asterales</taxon>
        <taxon>Asteraceae</taxon>
        <taxon>Asteroideae</taxon>
        <taxon>Heliantheae alliance</taxon>
        <taxon>Heliantheae</taxon>
        <taxon>Helianthus</taxon>
    </lineage>
</organism>
<sequence length="72" mass="8539">MLFDTLSRPGILTVTFGFSTCNSCTIMYGLIFRHWDDSRTQEFNLISVRSMPFGYFSLIFRSNRDLFHRRAF</sequence>
<proteinExistence type="predicted"/>
<dbReference type="Gramene" id="mRNA:HanXRQr2_Chr09g0408431">
    <property type="protein sequence ID" value="CDS:HanXRQr2_Chr09g0408431.1"/>
    <property type="gene ID" value="HanXRQr2_Chr09g0408431"/>
</dbReference>
<keyword evidence="1" id="KW-0472">Membrane</keyword>
<reference evidence="2" key="1">
    <citation type="journal article" date="2017" name="Nature">
        <title>The sunflower genome provides insights into oil metabolism, flowering and Asterid evolution.</title>
        <authorList>
            <person name="Badouin H."/>
            <person name="Gouzy J."/>
            <person name="Grassa C.J."/>
            <person name="Murat F."/>
            <person name="Staton S.E."/>
            <person name="Cottret L."/>
            <person name="Lelandais-Briere C."/>
            <person name="Owens G.L."/>
            <person name="Carrere S."/>
            <person name="Mayjonade B."/>
            <person name="Legrand L."/>
            <person name="Gill N."/>
            <person name="Kane N.C."/>
            <person name="Bowers J.E."/>
            <person name="Hubner S."/>
            <person name="Bellec A."/>
            <person name="Berard A."/>
            <person name="Berges H."/>
            <person name="Blanchet N."/>
            <person name="Boniface M.C."/>
            <person name="Brunel D."/>
            <person name="Catrice O."/>
            <person name="Chaidir N."/>
            <person name="Claudel C."/>
            <person name="Donnadieu C."/>
            <person name="Faraut T."/>
            <person name="Fievet G."/>
            <person name="Helmstetter N."/>
            <person name="King M."/>
            <person name="Knapp S.J."/>
            <person name="Lai Z."/>
            <person name="Le Paslier M.C."/>
            <person name="Lippi Y."/>
            <person name="Lorenzon L."/>
            <person name="Mandel J.R."/>
            <person name="Marage G."/>
            <person name="Marchand G."/>
            <person name="Marquand E."/>
            <person name="Bret-Mestries E."/>
            <person name="Morien E."/>
            <person name="Nambeesan S."/>
            <person name="Nguyen T."/>
            <person name="Pegot-Espagnet P."/>
            <person name="Pouilly N."/>
            <person name="Raftis F."/>
            <person name="Sallet E."/>
            <person name="Schiex T."/>
            <person name="Thomas J."/>
            <person name="Vandecasteele C."/>
            <person name="Vares D."/>
            <person name="Vear F."/>
            <person name="Vautrin S."/>
            <person name="Crespi M."/>
            <person name="Mangin B."/>
            <person name="Burke J.M."/>
            <person name="Salse J."/>
            <person name="Munos S."/>
            <person name="Vincourt P."/>
            <person name="Rieseberg L.H."/>
            <person name="Langlade N.B."/>
        </authorList>
    </citation>
    <scope>NUCLEOTIDE SEQUENCE</scope>
    <source>
        <tissue evidence="2">Leaves</tissue>
    </source>
</reference>
<reference evidence="2" key="2">
    <citation type="submission" date="2020-06" db="EMBL/GenBank/DDBJ databases">
        <title>Helianthus annuus Genome sequencing and assembly Release 2.</title>
        <authorList>
            <person name="Gouzy J."/>
            <person name="Langlade N."/>
            <person name="Munos S."/>
        </authorList>
    </citation>
    <scope>NUCLEOTIDE SEQUENCE</scope>
    <source>
        <tissue evidence="2">Leaves</tissue>
    </source>
</reference>
<dbReference type="Proteomes" id="UP000215914">
    <property type="component" value="Unassembled WGS sequence"/>
</dbReference>
<gene>
    <name evidence="2" type="ORF">HanXRQr2_Chr09g0408431</name>
</gene>